<feature type="compositionally biased region" description="Basic residues" evidence="1">
    <location>
        <begin position="67"/>
        <end position="82"/>
    </location>
</feature>
<protein>
    <submittedName>
        <fullName evidence="2">Uncharacterized protein</fullName>
    </submittedName>
</protein>
<feature type="compositionally biased region" description="Basic and acidic residues" evidence="1">
    <location>
        <begin position="46"/>
        <end position="56"/>
    </location>
</feature>
<dbReference type="EMBL" id="SSOP01000078">
    <property type="protein sequence ID" value="KAB5592052.1"/>
    <property type="molecule type" value="Genomic_DNA"/>
</dbReference>
<feature type="compositionally biased region" description="Basic residues" evidence="1">
    <location>
        <begin position="92"/>
        <end position="105"/>
    </location>
</feature>
<feature type="compositionally biased region" description="Basic and acidic residues" evidence="1">
    <location>
        <begin position="323"/>
        <end position="414"/>
    </location>
</feature>
<accession>A0A5N5QJX6</accession>
<dbReference type="Proteomes" id="UP000383932">
    <property type="component" value="Unassembled WGS sequence"/>
</dbReference>
<proteinExistence type="predicted"/>
<evidence type="ECO:0000256" key="1">
    <source>
        <dbReference type="SAM" id="MobiDB-lite"/>
    </source>
</evidence>
<feature type="compositionally biased region" description="Pro residues" evidence="1">
    <location>
        <begin position="24"/>
        <end position="38"/>
    </location>
</feature>
<keyword evidence="3" id="KW-1185">Reference proteome</keyword>
<reference evidence="2" key="1">
    <citation type="journal article" date="2019" name="Fungal Biol. Biotechnol.">
        <title>Draft genome sequence of fastidious pathogen Ceratobasidium theobromae, which causes vascular-streak dieback in Theobroma cacao.</title>
        <authorList>
            <person name="Ali S.S."/>
            <person name="Asman A."/>
            <person name="Shao J."/>
            <person name="Firmansyah A.P."/>
            <person name="Susilo A.W."/>
            <person name="Rosmana A."/>
            <person name="McMahon P."/>
            <person name="Junaid M."/>
            <person name="Guest D."/>
            <person name="Kheng T.Y."/>
            <person name="Meinhardt L.W."/>
            <person name="Bailey B.A."/>
        </authorList>
    </citation>
    <scope>NUCLEOTIDE SEQUENCE [LARGE SCALE GENOMIC DNA]</scope>
    <source>
        <strain evidence="2">CT2</strain>
    </source>
</reference>
<comment type="caution">
    <text evidence="2">The sequence shown here is derived from an EMBL/GenBank/DDBJ whole genome shotgun (WGS) entry which is preliminary data.</text>
</comment>
<evidence type="ECO:0000313" key="3">
    <source>
        <dbReference type="Proteomes" id="UP000383932"/>
    </source>
</evidence>
<dbReference type="OrthoDB" id="3229208at2759"/>
<feature type="region of interest" description="Disordered" evidence="1">
    <location>
        <begin position="445"/>
        <end position="527"/>
    </location>
</feature>
<feature type="compositionally biased region" description="Low complexity" evidence="1">
    <location>
        <begin position="115"/>
        <end position="139"/>
    </location>
</feature>
<feature type="compositionally biased region" description="Basic and acidic residues" evidence="1">
    <location>
        <begin position="303"/>
        <end position="314"/>
    </location>
</feature>
<feature type="region of interest" description="Disordered" evidence="1">
    <location>
        <begin position="233"/>
        <end position="432"/>
    </location>
</feature>
<gene>
    <name evidence="2" type="ORF">CTheo_4504</name>
</gene>
<reference evidence="2" key="2">
    <citation type="submission" date="2019-04" db="EMBL/GenBank/DDBJ databases">
        <authorList>
            <person name="Ali S."/>
            <person name="Shao J."/>
            <person name="Asman A."/>
            <person name="Bailey B."/>
        </authorList>
    </citation>
    <scope>NUCLEOTIDE SEQUENCE</scope>
    <source>
        <strain evidence="2">CT2</strain>
    </source>
</reference>
<feature type="compositionally biased region" description="Polar residues" evidence="1">
    <location>
        <begin position="417"/>
        <end position="426"/>
    </location>
</feature>
<dbReference type="AlphaFoldDB" id="A0A5N5QJX6"/>
<feature type="region of interest" description="Disordered" evidence="1">
    <location>
        <begin position="157"/>
        <end position="176"/>
    </location>
</feature>
<name>A0A5N5QJX6_9AGAM</name>
<evidence type="ECO:0000313" key="2">
    <source>
        <dbReference type="EMBL" id="KAB5592052.1"/>
    </source>
</evidence>
<feature type="compositionally biased region" description="Basic and acidic residues" evidence="1">
    <location>
        <begin position="257"/>
        <end position="276"/>
    </location>
</feature>
<sequence>MQHVFSLGTVFRASPFVNYNHTPMQPPSPSPPPPPPPQQKLLIKLRVSDLSKRDSTPDDVDDAPSSTKRRGGGTGTRGKRRKVDGDDEARRGRGKGTRGRGRGRKSGLQQVLAIPGTPDSVSSTSTSLAPTPTPISTPTIAVPVDTPDIDPALLATAPRRPLPTRAFPVQPAPKTTAVAAISTPDWSRRKTRSWAVQWREIKGVGGGSWWVRSWVGSNDSEYASDPARITSSLARPAKIRKSDSATRLAPTPATPKSKKEPLMGQFKEKQPEKQDDPMPVSIPALPPVPLPAPLRVATSSLRDVPRAWDDEPRYRGPSYQVESDVRHEARDDAHVRYDRPDSNTRYRPDPESFARHRDTESRYPDERDAERFHDDRYDDRFRDSDRYERESSERFTQPRDRDAYYDARYRRDYDYSGASTPASTSGPELDRRLPLELNHRLAISMEPNGQITLEPARRAWSLNGKGKGRAVSENGDTPPPSLPLPPAPAPAPAPAPEPPASSSSARVRSASGYEQAAKDVEMELMGE</sequence>
<organism evidence="2 3">
    <name type="scientific">Ceratobasidium theobromae</name>
    <dbReference type="NCBI Taxonomy" id="1582974"/>
    <lineage>
        <taxon>Eukaryota</taxon>
        <taxon>Fungi</taxon>
        <taxon>Dikarya</taxon>
        <taxon>Basidiomycota</taxon>
        <taxon>Agaricomycotina</taxon>
        <taxon>Agaricomycetes</taxon>
        <taxon>Cantharellales</taxon>
        <taxon>Ceratobasidiaceae</taxon>
        <taxon>Ceratobasidium</taxon>
    </lineage>
</organism>
<feature type="compositionally biased region" description="Pro residues" evidence="1">
    <location>
        <begin position="477"/>
        <end position="499"/>
    </location>
</feature>
<feature type="region of interest" description="Disordered" evidence="1">
    <location>
        <begin position="17"/>
        <end position="147"/>
    </location>
</feature>